<dbReference type="AlphaFoldDB" id="A0A314UPE6"/>
<proteinExistence type="predicted"/>
<comment type="caution">
    <text evidence="1">The sequence shown here is derived from an EMBL/GenBank/DDBJ whole genome shotgun (WGS) entry which is preliminary data.</text>
</comment>
<protein>
    <submittedName>
        <fullName evidence="1">Uncharacterized protein</fullName>
    </submittedName>
</protein>
<name>A0A314UPE6_PRUYE</name>
<reference evidence="1 2" key="1">
    <citation type="submission" date="2018-02" db="EMBL/GenBank/DDBJ databases">
        <title>Draft genome of wild Prunus yedoensis var. nudiflora.</title>
        <authorList>
            <person name="Baek S."/>
            <person name="Kim J.-H."/>
            <person name="Choi K."/>
            <person name="Kim G.-B."/>
            <person name="Cho A."/>
            <person name="Jang H."/>
            <person name="Shin C.-H."/>
            <person name="Yu H.-J."/>
            <person name="Mun J.-H."/>
        </authorList>
    </citation>
    <scope>NUCLEOTIDE SEQUENCE [LARGE SCALE GENOMIC DNA]</scope>
    <source>
        <strain evidence="2">cv. Jeju island</strain>
        <tissue evidence="1">Leaf</tissue>
    </source>
</reference>
<evidence type="ECO:0000313" key="1">
    <source>
        <dbReference type="EMBL" id="PQM38474.1"/>
    </source>
</evidence>
<dbReference type="EMBL" id="PJQY01003314">
    <property type="protein sequence ID" value="PQM38474.1"/>
    <property type="molecule type" value="Genomic_DNA"/>
</dbReference>
<dbReference type="Proteomes" id="UP000250321">
    <property type="component" value="Unassembled WGS sequence"/>
</dbReference>
<accession>A0A314UPE6</accession>
<keyword evidence="2" id="KW-1185">Reference proteome</keyword>
<organism evidence="1 2">
    <name type="scientific">Prunus yedoensis var. nudiflora</name>
    <dbReference type="NCBI Taxonomy" id="2094558"/>
    <lineage>
        <taxon>Eukaryota</taxon>
        <taxon>Viridiplantae</taxon>
        <taxon>Streptophyta</taxon>
        <taxon>Embryophyta</taxon>
        <taxon>Tracheophyta</taxon>
        <taxon>Spermatophyta</taxon>
        <taxon>Magnoliopsida</taxon>
        <taxon>eudicotyledons</taxon>
        <taxon>Gunneridae</taxon>
        <taxon>Pentapetalae</taxon>
        <taxon>rosids</taxon>
        <taxon>fabids</taxon>
        <taxon>Rosales</taxon>
        <taxon>Rosaceae</taxon>
        <taxon>Amygdaloideae</taxon>
        <taxon>Amygdaleae</taxon>
        <taxon>Prunus</taxon>
    </lineage>
</organism>
<evidence type="ECO:0000313" key="2">
    <source>
        <dbReference type="Proteomes" id="UP000250321"/>
    </source>
</evidence>
<gene>
    <name evidence="1" type="ORF">Pyn_03745</name>
</gene>
<sequence>MDVDRVALVGSLYRAHCIIKGWGWIDPGRSEKARNKLFQTGALVDLGAGPWFSLVDMLKGLGRTETLKQRETFLEMSNGHSATYR</sequence>